<dbReference type="Proteomes" id="UP000198668">
    <property type="component" value="Unassembled WGS sequence"/>
</dbReference>
<evidence type="ECO:0000313" key="1">
    <source>
        <dbReference type="EMBL" id="SFH68769.1"/>
    </source>
</evidence>
<sequence>MSLIDEVISVDKESYNLWFERWYKKMDIESQIIEMAKQGISTANIFIKKTDEKESTWDDKKVYLVRRLRDKRTTKKIKERLGDGFDVVWEEKEYKTKLLNMEFVNKGERIRISWNNS</sequence>
<gene>
    <name evidence="1" type="ORF">SAMN04489868_11251</name>
</gene>
<dbReference type="EMBL" id="FOQE01000012">
    <property type="protein sequence ID" value="SFH68769.1"/>
    <property type="molecule type" value="Genomic_DNA"/>
</dbReference>
<reference evidence="1 2" key="1">
    <citation type="submission" date="2016-10" db="EMBL/GenBank/DDBJ databases">
        <authorList>
            <person name="de Groot N.N."/>
        </authorList>
    </citation>
    <scope>NUCLEOTIDE SEQUENCE [LARGE SCALE GENOMIC DNA]</scope>
    <source>
        <strain evidence="1 2">DSM 27630</strain>
    </source>
</reference>
<protein>
    <submittedName>
        <fullName evidence="1">Uncharacterized protein</fullName>
    </submittedName>
</protein>
<accession>A0A1I3C3J9</accession>
<keyword evidence="2" id="KW-1185">Reference proteome</keyword>
<name>A0A1I3C3J9_9LACT</name>
<evidence type="ECO:0000313" key="2">
    <source>
        <dbReference type="Proteomes" id="UP000198668"/>
    </source>
</evidence>
<organism evidence="1 2">
    <name type="scientific">Pisciglobus halotolerans</name>
    <dbReference type="NCBI Taxonomy" id="745365"/>
    <lineage>
        <taxon>Bacteria</taxon>
        <taxon>Bacillati</taxon>
        <taxon>Bacillota</taxon>
        <taxon>Bacilli</taxon>
        <taxon>Lactobacillales</taxon>
        <taxon>Carnobacteriaceae</taxon>
    </lineage>
</organism>
<dbReference type="RefSeq" id="WP_092092133.1">
    <property type="nucleotide sequence ID" value="NZ_FOQE01000012.1"/>
</dbReference>
<dbReference type="OrthoDB" id="2224630at2"/>
<proteinExistence type="predicted"/>
<dbReference type="AlphaFoldDB" id="A0A1I3C3J9"/>